<gene>
    <name evidence="1" type="ORF">JJQ90_01345</name>
</gene>
<dbReference type="PANTHER" id="PTHR43737:SF1">
    <property type="entry name" value="DUF1501 DOMAIN-CONTAINING PROTEIN"/>
    <property type="match status" value="1"/>
</dbReference>
<keyword evidence="2" id="KW-1185">Reference proteome</keyword>
<organism evidence="1 2">
    <name type="scientific">Falsiroseomonas oleicola</name>
    <dbReference type="NCBI Taxonomy" id="2801474"/>
    <lineage>
        <taxon>Bacteria</taxon>
        <taxon>Pseudomonadati</taxon>
        <taxon>Pseudomonadota</taxon>
        <taxon>Alphaproteobacteria</taxon>
        <taxon>Acetobacterales</taxon>
        <taxon>Roseomonadaceae</taxon>
        <taxon>Falsiroseomonas</taxon>
    </lineage>
</organism>
<sequence>MTDAPHAHFRTTRRGLLLGLGASFAVGPARLAFGEAPGDRRLVVILLRGALDGLYVVQPYGDPALEGLRGRLKLPEPGQEDGLLDLGGKFGLHPGLGRLHGMFAANEAAVLHAVAGPYRSRSHFEAQDMLESGGEQRLASGWLNRALEALPRGGQGPDQARAGLAVGTSVPLLMRGPVPVGAYSPPGLERPAPELMYRLAALQDSDSTLGRAFAEGMRSRGFASQTLGMVENDRERSAFANLAGAAGRLMAEPGGPRVAAMELGGWDTHVQQMNRIMGPLRALDDGLGALKEGLGAEWARTAVLVVTEFGRTARVNGNMGTDHGTGGVAFLVGGAVAGGRVIADWPGLGEDKLFENRDLQPTQDLRAIAKGLLRDHLRLPEAAVGAAFPGSNAVTVLRGLIRA</sequence>
<dbReference type="RefSeq" id="WP_216872672.1">
    <property type="nucleotide sequence ID" value="NZ_JAERQM010000001.1"/>
</dbReference>
<comment type="caution">
    <text evidence="1">The sequence shown here is derived from an EMBL/GenBank/DDBJ whole genome shotgun (WGS) entry which is preliminary data.</text>
</comment>
<dbReference type="Pfam" id="PF07394">
    <property type="entry name" value="DUF1501"/>
    <property type="match status" value="1"/>
</dbReference>
<evidence type="ECO:0000313" key="2">
    <source>
        <dbReference type="Proteomes" id="UP000689967"/>
    </source>
</evidence>
<reference evidence="1 2" key="1">
    <citation type="submission" date="2021-01" db="EMBL/GenBank/DDBJ databases">
        <title>Roseomonas sp. nov, a bacterium isolated from an oil production mixture in Yumen Oilfield.</title>
        <authorList>
            <person name="Wu D."/>
        </authorList>
    </citation>
    <scope>NUCLEOTIDE SEQUENCE [LARGE SCALE GENOMIC DNA]</scope>
    <source>
        <strain evidence="1 2">ROY-5-3</strain>
    </source>
</reference>
<evidence type="ECO:0000313" key="1">
    <source>
        <dbReference type="EMBL" id="MBU8542328.1"/>
    </source>
</evidence>
<accession>A0ABS6H0Y5</accession>
<proteinExistence type="predicted"/>
<dbReference type="InterPro" id="IPR010869">
    <property type="entry name" value="DUF1501"/>
</dbReference>
<name>A0ABS6H0Y5_9PROT</name>
<protein>
    <submittedName>
        <fullName evidence="1">DUF1501 domain-containing protein</fullName>
    </submittedName>
</protein>
<dbReference type="PANTHER" id="PTHR43737">
    <property type="entry name" value="BLL7424 PROTEIN"/>
    <property type="match status" value="1"/>
</dbReference>
<dbReference type="EMBL" id="JAERQM010000001">
    <property type="protein sequence ID" value="MBU8542328.1"/>
    <property type="molecule type" value="Genomic_DNA"/>
</dbReference>
<dbReference type="Proteomes" id="UP000689967">
    <property type="component" value="Unassembled WGS sequence"/>
</dbReference>